<dbReference type="Proteomes" id="UP000016943">
    <property type="component" value="Chromosome"/>
</dbReference>
<dbReference type="KEGG" id="caz:CARG_03450"/>
<dbReference type="AlphaFoldDB" id="U3GU36"/>
<gene>
    <name evidence="1" type="ORF">CARG_03450</name>
</gene>
<name>U3GU36_9CORY</name>
<dbReference type="STRING" id="1348662.CARG_03450"/>
<proteinExistence type="predicted"/>
<evidence type="ECO:0000313" key="1">
    <source>
        <dbReference type="EMBL" id="AGU14839.1"/>
    </source>
</evidence>
<protein>
    <submittedName>
        <fullName evidence="1">Uncharacterized protein</fullName>
    </submittedName>
</protein>
<evidence type="ECO:0000313" key="2">
    <source>
        <dbReference type="Proteomes" id="UP000016943"/>
    </source>
</evidence>
<accession>U3GU36</accession>
<dbReference type="HOGENOM" id="CLU_3373240_0_0_11"/>
<organism evidence="1 2">
    <name type="scientific">Corynebacterium argentoratense DSM 44202</name>
    <dbReference type="NCBI Taxonomy" id="1348662"/>
    <lineage>
        <taxon>Bacteria</taxon>
        <taxon>Bacillati</taxon>
        <taxon>Actinomycetota</taxon>
        <taxon>Actinomycetes</taxon>
        <taxon>Mycobacteriales</taxon>
        <taxon>Corynebacteriaceae</taxon>
        <taxon>Corynebacterium</taxon>
    </lineage>
</organism>
<reference evidence="1 2" key="1">
    <citation type="journal article" date="2013" name="Genome Announc.">
        <title>Whole-Genome Sequence of the Clinical Strain Corynebacterium argentoratense DSM 44202, Isolated from a Human Throat Specimen.</title>
        <authorList>
            <person name="Bomholt C."/>
            <person name="Glaub A."/>
            <person name="Gravermann K."/>
            <person name="Albersmeier A."/>
            <person name="Brinkrolf K."/>
            <person name="Ruckert C."/>
            <person name="Tauch A."/>
        </authorList>
    </citation>
    <scope>NUCLEOTIDE SEQUENCE [LARGE SCALE GENOMIC DNA]</scope>
    <source>
        <strain evidence="1">DSM 44202</strain>
    </source>
</reference>
<dbReference type="EMBL" id="CP006365">
    <property type="protein sequence ID" value="AGU14839.1"/>
    <property type="molecule type" value="Genomic_DNA"/>
</dbReference>
<sequence>MPNFKAHFINFLNLGEVLLPQRADGEVSHGGKSN</sequence>
<keyword evidence="2" id="KW-1185">Reference proteome</keyword>